<accession>A0A5C6D276</accession>
<protein>
    <submittedName>
        <fullName evidence="3">Cupin domain protein</fullName>
    </submittedName>
</protein>
<dbReference type="GO" id="GO:0046872">
    <property type="term" value="F:metal ion binding"/>
    <property type="evidence" value="ECO:0007669"/>
    <property type="project" value="UniProtKB-KW"/>
</dbReference>
<comment type="caution">
    <text evidence="3">The sequence shown here is derived from an EMBL/GenBank/DDBJ whole genome shotgun (WGS) entry which is preliminary data.</text>
</comment>
<dbReference type="PANTHER" id="PTHR35848">
    <property type="entry name" value="OXALATE-BINDING PROTEIN"/>
    <property type="match status" value="1"/>
</dbReference>
<keyword evidence="1" id="KW-0479">Metal-binding</keyword>
<dbReference type="CDD" id="cd02209">
    <property type="entry name" value="cupin_XRE_C"/>
    <property type="match status" value="1"/>
</dbReference>
<dbReference type="InterPro" id="IPR051610">
    <property type="entry name" value="GPI/OXD"/>
</dbReference>
<gene>
    <name evidence="3" type="ORF">Poly41_68120</name>
</gene>
<keyword evidence="4" id="KW-1185">Reference proteome</keyword>
<dbReference type="RefSeq" id="WP_197231932.1">
    <property type="nucleotide sequence ID" value="NZ_SJPV01000026.1"/>
</dbReference>
<dbReference type="InterPro" id="IPR011051">
    <property type="entry name" value="RmlC_Cupin_sf"/>
</dbReference>
<dbReference type="Pfam" id="PF07883">
    <property type="entry name" value="Cupin_2"/>
    <property type="match status" value="1"/>
</dbReference>
<dbReference type="InterPro" id="IPR014710">
    <property type="entry name" value="RmlC-like_jellyroll"/>
</dbReference>
<evidence type="ECO:0000259" key="2">
    <source>
        <dbReference type="Pfam" id="PF07883"/>
    </source>
</evidence>
<dbReference type="InterPro" id="IPR013096">
    <property type="entry name" value="Cupin_2"/>
</dbReference>
<dbReference type="EMBL" id="SJPV01000026">
    <property type="protein sequence ID" value="TWU28959.1"/>
    <property type="molecule type" value="Genomic_DNA"/>
</dbReference>
<evidence type="ECO:0000313" key="3">
    <source>
        <dbReference type="EMBL" id="TWU28959.1"/>
    </source>
</evidence>
<organism evidence="3 4">
    <name type="scientific">Novipirellula artificiosorum</name>
    <dbReference type="NCBI Taxonomy" id="2528016"/>
    <lineage>
        <taxon>Bacteria</taxon>
        <taxon>Pseudomonadati</taxon>
        <taxon>Planctomycetota</taxon>
        <taxon>Planctomycetia</taxon>
        <taxon>Pirellulales</taxon>
        <taxon>Pirellulaceae</taxon>
        <taxon>Novipirellula</taxon>
    </lineage>
</organism>
<dbReference type="Gene3D" id="2.60.120.10">
    <property type="entry name" value="Jelly Rolls"/>
    <property type="match status" value="1"/>
</dbReference>
<dbReference type="AlphaFoldDB" id="A0A5C6D276"/>
<sequence length="100" mass="11164">MSKHKTMTDRQQIAADWAARGFSCELWTDPPGQRWEGFTHATDEVVIVLEGEMEFEVEGQVHHPQPGEELFIPAGASHSARNIGGQTARWLYGYGAGHEE</sequence>
<dbReference type="Proteomes" id="UP000319143">
    <property type="component" value="Unassembled WGS sequence"/>
</dbReference>
<dbReference type="SUPFAM" id="SSF51182">
    <property type="entry name" value="RmlC-like cupins"/>
    <property type="match status" value="1"/>
</dbReference>
<evidence type="ECO:0000313" key="4">
    <source>
        <dbReference type="Proteomes" id="UP000319143"/>
    </source>
</evidence>
<proteinExistence type="predicted"/>
<reference evidence="3 4" key="1">
    <citation type="submission" date="2019-02" db="EMBL/GenBank/DDBJ databases">
        <title>Deep-cultivation of Planctomycetes and their phenomic and genomic characterization uncovers novel biology.</title>
        <authorList>
            <person name="Wiegand S."/>
            <person name="Jogler M."/>
            <person name="Boedeker C."/>
            <person name="Pinto D."/>
            <person name="Vollmers J."/>
            <person name="Rivas-Marin E."/>
            <person name="Kohn T."/>
            <person name="Peeters S.H."/>
            <person name="Heuer A."/>
            <person name="Rast P."/>
            <person name="Oberbeckmann S."/>
            <person name="Bunk B."/>
            <person name="Jeske O."/>
            <person name="Meyerdierks A."/>
            <person name="Storesund J.E."/>
            <person name="Kallscheuer N."/>
            <person name="Luecker S."/>
            <person name="Lage O.M."/>
            <person name="Pohl T."/>
            <person name="Merkel B.J."/>
            <person name="Hornburger P."/>
            <person name="Mueller R.-W."/>
            <person name="Bruemmer F."/>
            <person name="Labrenz M."/>
            <person name="Spormann A.M."/>
            <person name="Op Den Camp H."/>
            <person name="Overmann J."/>
            <person name="Amann R."/>
            <person name="Jetten M.S.M."/>
            <person name="Mascher T."/>
            <person name="Medema M.H."/>
            <person name="Devos D.P."/>
            <person name="Kaster A.-K."/>
            <person name="Ovreas L."/>
            <person name="Rohde M."/>
            <person name="Galperin M.Y."/>
            <person name="Jogler C."/>
        </authorList>
    </citation>
    <scope>NUCLEOTIDE SEQUENCE [LARGE SCALE GENOMIC DNA]</scope>
    <source>
        <strain evidence="3 4">Poly41</strain>
    </source>
</reference>
<feature type="domain" description="Cupin type-2" evidence="2">
    <location>
        <begin position="26"/>
        <end position="91"/>
    </location>
</feature>
<name>A0A5C6D276_9BACT</name>
<evidence type="ECO:0000256" key="1">
    <source>
        <dbReference type="ARBA" id="ARBA00022723"/>
    </source>
</evidence>